<protein>
    <recommendedName>
        <fullName evidence="2">Fungal-type protein kinase domain-containing protein</fullName>
    </recommendedName>
</protein>
<evidence type="ECO:0000313" key="3">
    <source>
        <dbReference type="EMBL" id="KAF8450257.1"/>
    </source>
</evidence>
<organism evidence="3 4">
    <name type="scientific">Boletus edulis BED1</name>
    <dbReference type="NCBI Taxonomy" id="1328754"/>
    <lineage>
        <taxon>Eukaryota</taxon>
        <taxon>Fungi</taxon>
        <taxon>Dikarya</taxon>
        <taxon>Basidiomycota</taxon>
        <taxon>Agaricomycotina</taxon>
        <taxon>Agaricomycetes</taxon>
        <taxon>Agaricomycetidae</taxon>
        <taxon>Boletales</taxon>
        <taxon>Boletineae</taxon>
        <taxon>Boletaceae</taxon>
        <taxon>Boletoideae</taxon>
        <taxon>Boletus</taxon>
    </lineage>
</organism>
<name>A0AAD4C6N3_BOLED</name>
<accession>A0AAD4C6N3</accession>
<keyword evidence="4" id="KW-1185">Reference proteome</keyword>
<reference evidence="3" key="2">
    <citation type="journal article" date="2020" name="Nat. Commun.">
        <title>Large-scale genome sequencing of mycorrhizal fungi provides insights into the early evolution of symbiotic traits.</title>
        <authorList>
            <person name="Miyauchi S."/>
            <person name="Kiss E."/>
            <person name="Kuo A."/>
            <person name="Drula E."/>
            <person name="Kohler A."/>
            <person name="Sanchez-Garcia M."/>
            <person name="Morin E."/>
            <person name="Andreopoulos B."/>
            <person name="Barry K.W."/>
            <person name="Bonito G."/>
            <person name="Buee M."/>
            <person name="Carver A."/>
            <person name="Chen C."/>
            <person name="Cichocki N."/>
            <person name="Clum A."/>
            <person name="Culley D."/>
            <person name="Crous P.W."/>
            <person name="Fauchery L."/>
            <person name="Girlanda M."/>
            <person name="Hayes R.D."/>
            <person name="Keri Z."/>
            <person name="LaButti K."/>
            <person name="Lipzen A."/>
            <person name="Lombard V."/>
            <person name="Magnuson J."/>
            <person name="Maillard F."/>
            <person name="Murat C."/>
            <person name="Nolan M."/>
            <person name="Ohm R.A."/>
            <person name="Pangilinan J."/>
            <person name="Pereira M.F."/>
            <person name="Perotto S."/>
            <person name="Peter M."/>
            <person name="Pfister S."/>
            <person name="Riley R."/>
            <person name="Sitrit Y."/>
            <person name="Stielow J.B."/>
            <person name="Szollosi G."/>
            <person name="Zifcakova L."/>
            <person name="Stursova M."/>
            <person name="Spatafora J.W."/>
            <person name="Tedersoo L."/>
            <person name="Vaario L.M."/>
            <person name="Yamada A."/>
            <person name="Yan M."/>
            <person name="Wang P."/>
            <person name="Xu J."/>
            <person name="Bruns T."/>
            <person name="Baldrian P."/>
            <person name="Vilgalys R."/>
            <person name="Dunand C."/>
            <person name="Henrissat B."/>
            <person name="Grigoriev I.V."/>
            <person name="Hibbett D."/>
            <person name="Nagy L.G."/>
            <person name="Martin F.M."/>
        </authorList>
    </citation>
    <scope>NUCLEOTIDE SEQUENCE</scope>
    <source>
        <strain evidence="3">BED1</strain>
    </source>
</reference>
<evidence type="ECO:0000259" key="2">
    <source>
        <dbReference type="Pfam" id="PF17667"/>
    </source>
</evidence>
<reference evidence="3" key="1">
    <citation type="submission" date="2019-10" db="EMBL/GenBank/DDBJ databases">
        <authorList>
            <consortium name="DOE Joint Genome Institute"/>
            <person name="Kuo A."/>
            <person name="Miyauchi S."/>
            <person name="Kiss E."/>
            <person name="Drula E."/>
            <person name="Kohler A."/>
            <person name="Sanchez-Garcia M."/>
            <person name="Andreopoulos B."/>
            <person name="Barry K.W."/>
            <person name="Bonito G."/>
            <person name="Buee M."/>
            <person name="Carver A."/>
            <person name="Chen C."/>
            <person name="Cichocki N."/>
            <person name="Clum A."/>
            <person name="Culley D."/>
            <person name="Crous P.W."/>
            <person name="Fauchery L."/>
            <person name="Girlanda M."/>
            <person name="Hayes R."/>
            <person name="Keri Z."/>
            <person name="LaButti K."/>
            <person name="Lipzen A."/>
            <person name="Lombard V."/>
            <person name="Magnuson J."/>
            <person name="Maillard F."/>
            <person name="Morin E."/>
            <person name="Murat C."/>
            <person name="Nolan M."/>
            <person name="Ohm R."/>
            <person name="Pangilinan J."/>
            <person name="Pereira M."/>
            <person name="Perotto S."/>
            <person name="Peter M."/>
            <person name="Riley R."/>
            <person name="Sitrit Y."/>
            <person name="Stielow B."/>
            <person name="Szollosi G."/>
            <person name="Zifcakova L."/>
            <person name="Stursova M."/>
            <person name="Spatafora J.W."/>
            <person name="Tedersoo L."/>
            <person name="Vaario L.-M."/>
            <person name="Yamada A."/>
            <person name="Yan M."/>
            <person name="Wang P."/>
            <person name="Xu J."/>
            <person name="Bruns T."/>
            <person name="Baldrian P."/>
            <person name="Vilgalys R."/>
            <person name="Henrissat B."/>
            <person name="Grigoriev I.V."/>
            <person name="Hibbett D."/>
            <person name="Nagy L.G."/>
            <person name="Martin F.M."/>
        </authorList>
    </citation>
    <scope>NUCLEOTIDE SEQUENCE</scope>
    <source>
        <strain evidence="3">BED1</strain>
    </source>
</reference>
<dbReference type="AlphaFoldDB" id="A0AAD4C6N3"/>
<dbReference type="EMBL" id="WHUW01000002">
    <property type="protein sequence ID" value="KAF8450257.1"/>
    <property type="molecule type" value="Genomic_DNA"/>
</dbReference>
<dbReference type="Pfam" id="PF17667">
    <property type="entry name" value="Pkinase_fungal"/>
    <property type="match status" value="1"/>
</dbReference>
<dbReference type="Proteomes" id="UP001194468">
    <property type="component" value="Unassembled WGS sequence"/>
</dbReference>
<sequence length="391" mass="44581">MIDLLTTHSQALDPELGCNTASKGWEVLHRDPSIWNCMMVDAEHSDWGSDENNDHTRRGLLVDWSSAYLQRKQPSNRGREEANEAQGVNAKKRKASTRENPNMLEEEPFFHLHDKVKVQVSNGQLDEDVLKFCLEHDREKNQFTGTRAFMAVGRLLGCRGHSAVAKYNKQSHDVEGFFYVLAALCTWFLEPYTPKVLRRASFLCDWLCSSSTDYPPTAQAQKIWMNFRWRGESFLDENLSPYFVPAKSALQRLSELVLPLEWSQIEAPESEPVHPPVTHAAMIQVLKEEREKLPEEARIPWQPTPQWKETVASISSDGILANNAPSPFTPRVVHDGTFTIRGSDTVDLPQGCYRAVAPVTLPSSSEYMTDWMKRALENFRDVPPRYSPYST</sequence>
<gene>
    <name evidence="3" type="ORF">L210DRAFT_3520157</name>
</gene>
<proteinExistence type="predicted"/>
<feature type="domain" description="Fungal-type protein kinase" evidence="2">
    <location>
        <begin position="135"/>
        <end position="185"/>
    </location>
</feature>
<evidence type="ECO:0000256" key="1">
    <source>
        <dbReference type="SAM" id="MobiDB-lite"/>
    </source>
</evidence>
<feature type="region of interest" description="Disordered" evidence="1">
    <location>
        <begin position="71"/>
        <end position="99"/>
    </location>
</feature>
<evidence type="ECO:0000313" key="4">
    <source>
        <dbReference type="Proteomes" id="UP001194468"/>
    </source>
</evidence>
<dbReference type="InterPro" id="IPR040976">
    <property type="entry name" value="Pkinase_fungal"/>
</dbReference>
<comment type="caution">
    <text evidence="3">The sequence shown here is derived from an EMBL/GenBank/DDBJ whole genome shotgun (WGS) entry which is preliminary data.</text>
</comment>